<keyword evidence="6" id="KW-0347">Helicase</keyword>
<dbReference type="Pfam" id="PF00270">
    <property type="entry name" value="DEAD"/>
    <property type="match status" value="1"/>
</dbReference>
<evidence type="ECO:0000256" key="8">
    <source>
        <dbReference type="ARBA" id="ARBA00023125"/>
    </source>
</evidence>
<dbReference type="PANTHER" id="PTHR13710:SF152">
    <property type="entry name" value="ATP-DEPENDENT DNA HELICASE Q5"/>
    <property type="match status" value="1"/>
</dbReference>
<dbReference type="VEuPathDB" id="VectorBase:PPAPM1_001043"/>
<evidence type="ECO:0000256" key="7">
    <source>
        <dbReference type="ARBA" id="ARBA00022840"/>
    </source>
</evidence>
<evidence type="ECO:0000256" key="13">
    <source>
        <dbReference type="ARBA" id="ARBA00049360"/>
    </source>
</evidence>
<dbReference type="VEuPathDB" id="VectorBase:PPAI006626"/>
<evidence type="ECO:0000256" key="9">
    <source>
        <dbReference type="ARBA" id="ARBA00023235"/>
    </source>
</evidence>
<protein>
    <recommendedName>
        <fullName evidence="12">DNA 3'-5' helicase</fullName>
        <ecNumber evidence="12">5.6.2.4</ecNumber>
    </recommendedName>
</protein>
<keyword evidence="7" id="KW-0067">ATP-binding</keyword>
<dbReference type="InterPro" id="IPR014001">
    <property type="entry name" value="Helicase_ATP-bd"/>
</dbReference>
<dbReference type="EnsemblMetazoa" id="PPAI006626-RA">
    <property type="protein sequence ID" value="PPAI006626-PA"/>
    <property type="gene ID" value="PPAI006626"/>
</dbReference>
<dbReference type="PROSITE" id="PS00690">
    <property type="entry name" value="DEAH_ATP_HELICASE"/>
    <property type="match status" value="1"/>
</dbReference>
<evidence type="ECO:0000259" key="14">
    <source>
        <dbReference type="PROSITE" id="PS51192"/>
    </source>
</evidence>
<accession>A0A1B0DF18</accession>
<dbReference type="InterPro" id="IPR027417">
    <property type="entry name" value="P-loop_NTPase"/>
</dbReference>
<dbReference type="GO" id="GO:0009378">
    <property type="term" value="F:four-way junction helicase activity"/>
    <property type="evidence" value="ECO:0007669"/>
    <property type="project" value="TreeGrafter"/>
</dbReference>
<dbReference type="InterPro" id="IPR002464">
    <property type="entry name" value="DNA/RNA_helicase_DEAH_CS"/>
</dbReference>
<dbReference type="GO" id="GO:0046872">
    <property type="term" value="F:metal ion binding"/>
    <property type="evidence" value="ECO:0007669"/>
    <property type="project" value="UniProtKB-KW"/>
</dbReference>
<evidence type="ECO:0000256" key="2">
    <source>
        <dbReference type="ARBA" id="ARBA00005446"/>
    </source>
</evidence>
<evidence type="ECO:0000256" key="11">
    <source>
        <dbReference type="ARBA" id="ARBA00034617"/>
    </source>
</evidence>
<dbReference type="SUPFAM" id="SSF52540">
    <property type="entry name" value="P-loop containing nucleoside triphosphate hydrolases"/>
    <property type="match status" value="1"/>
</dbReference>
<evidence type="ECO:0000256" key="1">
    <source>
        <dbReference type="ARBA" id="ARBA00004123"/>
    </source>
</evidence>
<dbReference type="EMBL" id="AJVK01058479">
    <property type="status" value="NOT_ANNOTATED_CDS"/>
    <property type="molecule type" value="Genomic_DNA"/>
</dbReference>
<dbReference type="Proteomes" id="UP000092462">
    <property type="component" value="Unassembled WGS sequence"/>
</dbReference>
<dbReference type="GO" id="GO:0003677">
    <property type="term" value="F:DNA binding"/>
    <property type="evidence" value="ECO:0007669"/>
    <property type="project" value="UniProtKB-KW"/>
</dbReference>
<evidence type="ECO:0000256" key="4">
    <source>
        <dbReference type="ARBA" id="ARBA00022741"/>
    </source>
</evidence>
<evidence type="ECO:0000256" key="3">
    <source>
        <dbReference type="ARBA" id="ARBA00022723"/>
    </source>
</evidence>
<comment type="similarity">
    <text evidence="2">Belongs to the helicase family. RecQ subfamily.</text>
</comment>
<sequence length="209" mass="24142">MSGKSSPRDVDLEAKLKEYFHHTTFRSKLQRDAIRTILKGKNDVFVSMPTGSGKSLCFQLPGVLQENKVTLVFSPLLALIKDQLDHLTKLRIRAESINSKMTTKERSEVFADLKSVRPSIRFLYITPEFAATWIFTELIEHMIKYNKVAYFVVDEAHCISQWGHDFRKDYLKLGDLRSKFPNIPWVALTATASREVVKEKKLLRDVCFM</sequence>
<keyword evidence="8" id="KW-0238">DNA-binding</keyword>
<keyword evidence="10" id="KW-0539">Nucleus</keyword>
<dbReference type="SMART" id="SM00487">
    <property type="entry name" value="DEXDc"/>
    <property type="match status" value="1"/>
</dbReference>
<comment type="subcellular location">
    <subcellularLocation>
        <location evidence="1">Nucleus</location>
    </subcellularLocation>
</comment>
<reference evidence="15" key="1">
    <citation type="submission" date="2022-08" db="UniProtKB">
        <authorList>
            <consortium name="EnsemblMetazoa"/>
        </authorList>
    </citation>
    <scope>IDENTIFICATION</scope>
    <source>
        <strain evidence="15">Israel</strain>
    </source>
</reference>
<dbReference type="AlphaFoldDB" id="A0A1B0DF18"/>
<keyword evidence="3" id="KW-0479">Metal-binding</keyword>
<dbReference type="GO" id="GO:0005634">
    <property type="term" value="C:nucleus"/>
    <property type="evidence" value="ECO:0007669"/>
    <property type="project" value="UniProtKB-SubCell"/>
</dbReference>
<keyword evidence="9" id="KW-0413">Isomerase</keyword>
<comment type="catalytic activity">
    <reaction evidence="13">
        <text>ATP + H2O = ADP + phosphate + H(+)</text>
        <dbReference type="Rhea" id="RHEA:13065"/>
        <dbReference type="ChEBI" id="CHEBI:15377"/>
        <dbReference type="ChEBI" id="CHEBI:15378"/>
        <dbReference type="ChEBI" id="CHEBI:30616"/>
        <dbReference type="ChEBI" id="CHEBI:43474"/>
        <dbReference type="ChEBI" id="CHEBI:456216"/>
    </reaction>
</comment>
<dbReference type="GO" id="GO:0016787">
    <property type="term" value="F:hydrolase activity"/>
    <property type="evidence" value="ECO:0007669"/>
    <property type="project" value="UniProtKB-KW"/>
</dbReference>
<keyword evidence="4" id="KW-0547">Nucleotide-binding</keyword>
<dbReference type="GO" id="GO:0005524">
    <property type="term" value="F:ATP binding"/>
    <property type="evidence" value="ECO:0007669"/>
    <property type="project" value="UniProtKB-KW"/>
</dbReference>
<dbReference type="GO" id="GO:0043138">
    <property type="term" value="F:3'-5' DNA helicase activity"/>
    <property type="evidence" value="ECO:0007669"/>
    <property type="project" value="UniProtKB-EC"/>
</dbReference>
<evidence type="ECO:0000313" key="15">
    <source>
        <dbReference type="EnsemblMetazoa" id="PPAI006626-PA"/>
    </source>
</evidence>
<evidence type="ECO:0000313" key="16">
    <source>
        <dbReference type="Proteomes" id="UP000092462"/>
    </source>
</evidence>
<dbReference type="GO" id="GO:0000724">
    <property type="term" value="P:double-strand break repair via homologous recombination"/>
    <property type="evidence" value="ECO:0007669"/>
    <property type="project" value="TreeGrafter"/>
</dbReference>
<evidence type="ECO:0000256" key="6">
    <source>
        <dbReference type="ARBA" id="ARBA00022806"/>
    </source>
</evidence>
<dbReference type="GO" id="GO:0005737">
    <property type="term" value="C:cytoplasm"/>
    <property type="evidence" value="ECO:0007669"/>
    <property type="project" value="TreeGrafter"/>
</dbReference>
<dbReference type="PANTHER" id="PTHR13710">
    <property type="entry name" value="DNA HELICASE RECQ FAMILY MEMBER"/>
    <property type="match status" value="1"/>
</dbReference>
<dbReference type="PROSITE" id="PS51192">
    <property type="entry name" value="HELICASE_ATP_BIND_1"/>
    <property type="match status" value="1"/>
</dbReference>
<dbReference type="FunFam" id="3.40.50.300:FF:000444">
    <property type="entry name" value="ATP-dependent DNA helicase"/>
    <property type="match status" value="1"/>
</dbReference>
<dbReference type="Gene3D" id="3.40.50.300">
    <property type="entry name" value="P-loop containing nucleotide triphosphate hydrolases"/>
    <property type="match status" value="1"/>
</dbReference>
<evidence type="ECO:0000256" key="10">
    <source>
        <dbReference type="ARBA" id="ARBA00023242"/>
    </source>
</evidence>
<evidence type="ECO:0000256" key="5">
    <source>
        <dbReference type="ARBA" id="ARBA00022801"/>
    </source>
</evidence>
<dbReference type="GO" id="GO:0005694">
    <property type="term" value="C:chromosome"/>
    <property type="evidence" value="ECO:0007669"/>
    <property type="project" value="TreeGrafter"/>
</dbReference>
<name>A0A1B0DF18_PHLPP</name>
<evidence type="ECO:0000256" key="12">
    <source>
        <dbReference type="ARBA" id="ARBA00034808"/>
    </source>
</evidence>
<dbReference type="InterPro" id="IPR011545">
    <property type="entry name" value="DEAD/DEAH_box_helicase_dom"/>
</dbReference>
<feature type="domain" description="Helicase ATP-binding" evidence="14">
    <location>
        <begin position="35"/>
        <end position="209"/>
    </location>
</feature>
<proteinExistence type="inferred from homology"/>
<keyword evidence="16" id="KW-1185">Reference proteome</keyword>
<comment type="catalytic activity">
    <reaction evidence="11">
        <text>Couples ATP hydrolysis with the unwinding of duplex DNA by translocating in the 3'-5' direction.</text>
        <dbReference type="EC" id="5.6.2.4"/>
    </reaction>
</comment>
<organism evidence="15 16">
    <name type="scientific">Phlebotomus papatasi</name>
    <name type="common">Sandfly</name>
    <dbReference type="NCBI Taxonomy" id="29031"/>
    <lineage>
        <taxon>Eukaryota</taxon>
        <taxon>Metazoa</taxon>
        <taxon>Ecdysozoa</taxon>
        <taxon>Arthropoda</taxon>
        <taxon>Hexapoda</taxon>
        <taxon>Insecta</taxon>
        <taxon>Pterygota</taxon>
        <taxon>Neoptera</taxon>
        <taxon>Endopterygota</taxon>
        <taxon>Diptera</taxon>
        <taxon>Nematocera</taxon>
        <taxon>Psychodoidea</taxon>
        <taxon>Psychodidae</taxon>
        <taxon>Phlebotomus</taxon>
        <taxon>Phlebotomus</taxon>
    </lineage>
</organism>
<keyword evidence="5" id="KW-0378">Hydrolase</keyword>
<dbReference type="EC" id="5.6.2.4" evidence="12"/>